<accession>A0A1R2BWG2</accession>
<gene>
    <name evidence="1" type="ORF">SteCoe_18642</name>
</gene>
<protein>
    <submittedName>
        <fullName evidence="1">Uncharacterized protein</fullName>
    </submittedName>
</protein>
<name>A0A1R2BWG2_9CILI</name>
<evidence type="ECO:0000313" key="2">
    <source>
        <dbReference type="Proteomes" id="UP000187209"/>
    </source>
</evidence>
<comment type="caution">
    <text evidence="1">The sequence shown here is derived from an EMBL/GenBank/DDBJ whole genome shotgun (WGS) entry which is preliminary data.</text>
</comment>
<dbReference type="AlphaFoldDB" id="A0A1R2BWG2"/>
<evidence type="ECO:0000313" key="1">
    <source>
        <dbReference type="EMBL" id="OMJ80987.1"/>
    </source>
</evidence>
<organism evidence="1 2">
    <name type="scientific">Stentor coeruleus</name>
    <dbReference type="NCBI Taxonomy" id="5963"/>
    <lineage>
        <taxon>Eukaryota</taxon>
        <taxon>Sar</taxon>
        <taxon>Alveolata</taxon>
        <taxon>Ciliophora</taxon>
        <taxon>Postciliodesmatophora</taxon>
        <taxon>Heterotrichea</taxon>
        <taxon>Heterotrichida</taxon>
        <taxon>Stentoridae</taxon>
        <taxon>Stentor</taxon>
    </lineage>
</organism>
<keyword evidence="2" id="KW-1185">Reference proteome</keyword>
<dbReference type="Proteomes" id="UP000187209">
    <property type="component" value="Unassembled WGS sequence"/>
</dbReference>
<sequence>MTQIEKIAKKDKISITDLDDIESNVKSYKNSRLSNYSPAATMKSKTPDQCRESSKPILKDLYSRNSEIEKKFFATYTRPAKKKVKRIPDNQIFPTEHSIDEKESASAWQFYSNISPNRIKKDEFDVWNTIHKADSIKYKNEIKTKLQNKKIQQNEYKHFLMQQMKDAKFQNRFNEENNDLTSLSFESSYRKLSPSTNYLREMIEKKREKMVQDQMRTAEEDQKLLQIWKKEKAKESLKAKEKHRKNRELSLELISQMQVKNKKLLHARTHSRKKSRELLQERLETHDHNEKKKQEFVLEKTTFAHDEERLRKLLPKNTTNDIESFTLLSLPLKDNPFYTKARAKEHYLALEKQIKAKYNQIHRENALEALHGMIVKENDRKALLENKKKRIIMKMNQKKIREELYNQVNQKEQLKLNEGLFTDNEAKINRKIFESSIATLQHANLI</sequence>
<reference evidence="1 2" key="1">
    <citation type="submission" date="2016-11" db="EMBL/GenBank/DDBJ databases">
        <title>The macronuclear genome of Stentor coeruleus: a giant cell with tiny introns.</title>
        <authorList>
            <person name="Slabodnick M."/>
            <person name="Ruby J.G."/>
            <person name="Reiff S.B."/>
            <person name="Swart E.C."/>
            <person name="Gosai S."/>
            <person name="Prabakaran S."/>
            <person name="Witkowska E."/>
            <person name="Larue G.E."/>
            <person name="Fisher S."/>
            <person name="Freeman R.M."/>
            <person name="Gunawardena J."/>
            <person name="Chu W."/>
            <person name="Stover N.A."/>
            <person name="Gregory B.D."/>
            <person name="Nowacki M."/>
            <person name="Derisi J."/>
            <person name="Roy S.W."/>
            <person name="Marshall W.F."/>
            <person name="Sood P."/>
        </authorList>
    </citation>
    <scope>NUCLEOTIDE SEQUENCE [LARGE SCALE GENOMIC DNA]</scope>
    <source>
        <strain evidence="1">WM001</strain>
    </source>
</reference>
<proteinExistence type="predicted"/>
<dbReference type="EMBL" id="MPUH01000399">
    <property type="protein sequence ID" value="OMJ80987.1"/>
    <property type="molecule type" value="Genomic_DNA"/>
</dbReference>